<gene>
    <name evidence="6" type="ORF">PAPYR_6712</name>
</gene>
<name>A0ABQ8UH18_9EUKA</name>
<feature type="disulfide bond" evidence="1">
    <location>
        <begin position="823"/>
        <end position="832"/>
    </location>
</feature>
<dbReference type="Gene3D" id="3.10.100.10">
    <property type="entry name" value="Mannose-Binding Protein A, subunit A"/>
    <property type="match status" value="1"/>
</dbReference>
<feature type="domain" description="EGF-like" evidence="4">
    <location>
        <begin position="1060"/>
        <end position="1095"/>
    </location>
</feature>
<reference evidence="6" key="1">
    <citation type="journal article" date="2022" name="bioRxiv">
        <title>Genomics of Preaxostyla Flagellates Illuminates Evolutionary Transitions and the Path Towards Mitochondrial Loss.</title>
        <authorList>
            <person name="Novak L.V.F."/>
            <person name="Treitli S.C."/>
            <person name="Pyrih J."/>
            <person name="Halakuc P."/>
            <person name="Pipaliya S.V."/>
            <person name="Vacek V."/>
            <person name="Brzon O."/>
            <person name="Soukal P."/>
            <person name="Eme L."/>
            <person name="Dacks J.B."/>
            <person name="Karnkowska A."/>
            <person name="Elias M."/>
            <person name="Hampl V."/>
        </authorList>
    </citation>
    <scope>NUCLEOTIDE SEQUENCE</scope>
    <source>
        <strain evidence="6">RCP-MX</strain>
    </source>
</reference>
<feature type="disulfide bond" evidence="1">
    <location>
        <begin position="345"/>
        <end position="354"/>
    </location>
</feature>
<dbReference type="SUPFAM" id="SSF56436">
    <property type="entry name" value="C-type lectin-like"/>
    <property type="match status" value="1"/>
</dbReference>
<feature type="domain" description="EGF-like" evidence="4">
    <location>
        <begin position="906"/>
        <end position="942"/>
    </location>
</feature>
<evidence type="ECO:0000256" key="3">
    <source>
        <dbReference type="SAM" id="Phobius"/>
    </source>
</evidence>
<keyword evidence="3" id="KW-0812">Transmembrane</keyword>
<dbReference type="SUPFAM" id="SSF57196">
    <property type="entry name" value="EGF/Laminin"/>
    <property type="match status" value="1"/>
</dbReference>
<evidence type="ECO:0000313" key="6">
    <source>
        <dbReference type="EMBL" id="KAJ4457687.1"/>
    </source>
</evidence>
<feature type="domain" description="EGF-like" evidence="4">
    <location>
        <begin position="1414"/>
        <end position="1449"/>
    </location>
</feature>
<sequence length="2288" mass="236243">MAQCAGMVRTELATIRDETENEVLQDILSNQDFWIGLTRDSLTAPFYWLDGDASAFRDWGPLQPESETNLVLMKVGHHSHLGWFVSPLNSSLEHALCRAPGYQAGQCSLDAICRAMGDVGATCVSGLCRCSPGRFGSVCEAECSQCIHGTCADSSCTCEPGWTGLGCNMEKNLTCAAPPLGANQVYISGCADGSPVGTMCTMGCASGFCVMPGSDLTTNCTKGGVCFGDSISLDCRRVHALTHARGCDLPDCGPEHPCEHGGVCDGATGECHCPPPSSGPFCENECTSDGDCPGHGDCEPDPEGHGHCTCAEGWHGSGCDLPDCGPEHPCEHGGVCDGATGECHCPPPSSGPFCENECTSDGDCPGHGDCEPDPEGHGHCTCAEGWHGSGCDLPDCGPEHPCEHGGVCDGATGECHCPPPSSGPFCENECTSDGDCPGHGDCEPDPEGHGHCTCAEGWHGSGCDLPDCGPEHPCEHGGVCDGATGECHCPPPSSGPFCENECTSDGDCPGHGDCEPDPEGHGHCTCAEGWHGSGCDLPDCGPEHPCEHGGVCDGATGECHCPPPSSGPFCENECTSDGDCPGHGDCEPDPEGHGHCTCAEGWHGSGCDLPDCGPEHPCEHGGVCDGATGECHCPPPSSGPFCENECTSDGDCPGHGDCEPDPEGHGHCTCAEGWHGSGCDLPDCGPEHPCEHGGRRRLPRPRGLRADPEGHGHCTCAEGWHGSGCDLPDCGPEHPCEHGGVCDGATGECHCPPPSSGPFCENECTSDGDCPGHGDCEPDPEGHGHCTCAEGWHGSGCDLPDCGPEHPCEHGGVCDGATGECHCPPPSSGPFCENECTSDGDCPGHGDCEPDPEGHGHCTCAEGWHGSGCDLPDCGPEHPCEHGGVCDGATGECHCPPPSSGPFCENECTSDGDCPGHGDCEPDPEGHGHCTCAEGWHGSGCDLPDCGPEHPCEHGGRRRLPRPRGLRADPEGHGHCTCAEGWHGSGCDLPDCGPEHPCEHGGVCDGATGECHCPPPSSGPFCENECTSDGDCPGHGDCEPDPEGHGHCTCAEGWHGSGCDLPDCGPEHPCEHGGVCDGATGECHCPPPSSGPFCENECTSDGDCPGHGDCEPDPEGHGHCTCAEGWHGSGCDLPDCGPEHPCEHGGRRRLPRPRGLRADPEGHGHCTCAEGWHGSGCDLPDCGPEHPCEHGGVCDGATGECHCPPPSSGPFCENECTSDGDCPGHGDCEPDPEGHGHCTCAEGWHGSGCDLPDCGPEHPCEHGGVCDGATGECHCPPPSSGPFCENECTSDGDCPGHGDCEPDPEGHGHCTCAEGWHGSGCDLPDCGPEHPCEHGGVCDGATGECHCPPPSSGPFCENECTSDGDCPGHGDCEPTRRATATAPARRAGTAAAATCPTAGPSTLRARRRLRRRDGRNECTSDGDCPGHGDCEPDPEGHGHCTCAEGWHGSGCDLPDCGPEHPCEHGGVCDGATGECHCPPPSSGPFCENECTSDGDCPGHGDCEPDPEGHGHCTCAEGWHGSGCDLPDCGPEHPCEHGGLDPADGHRRCVCDEGWHGTACDLPDALCQCVHGTCILQPSGEYTCLCYPGWDGPFCDVPPCPCLNGGLCQYDEHDALYCQCPDGWRGSYCEIPDCTNDDQCHNGGTCLPSGDCDCAPGYDGPWCDEHVGDCSEDADCSPGTCVGSPPDRVCSCPPGTSGTYCDQACPYDPTRCWSRDFSAATYTDASMNGDILHLLVHGFNLSAFVIAQGVPPAQPVAACWLAPLLCQPDPLSPCETEMSASVTLPQLLMCPDVTQSVVPSMTKSGTHHSLTQSGTTIEYVVPMHVLSKVTTGIDPNGDFVEGYRYQSMTLIIRQTASLDASTSVHVMHLVNYTGFEKGDSFFDHEGEQYVLHFSVWTNYPYIQAAPSLLGLTAPIDPTLISIDPNPAADHCDNPSRFCERAYVLTIHGQASTCLLRGVYAIGSMITCRDPDLCPSETTGLYQADYEIIPGDCHAYLVNITVEAQLWVELNGGTALAWGRPCTVMGQLFAQSQLAHSDMASLVVCVKPATPGACPTGAAQTLVTDNAPGVFGQNLGLVVDRTTMLYNVTFTLDLVAFHYAVGIDMNPNLITELQFDAVFSGCRCRPGAPATPAAAEAGVSVTGSGPDPSPTPTVLPAANVGLVGAVVGGAVGGLVAMGIVVLAAVLIRVRLHSASKKGLLEGSQGQMPRAGATAAPGKGRPSLVPSPTGGPSTELPAASTAALQAGRPSPKPMSPSLRIPNPAGRRTPGTPSAPGHDHDPSVSSLRKARK</sequence>
<feature type="disulfide bond" evidence="1">
    <location>
        <begin position="670"/>
        <end position="679"/>
    </location>
</feature>
<keyword evidence="1" id="KW-0245">EGF-like domain</keyword>
<feature type="domain" description="EGF-like" evidence="4">
    <location>
        <begin position="726"/>
        <end position="761"/>
    </location>
</feature>
<dbReference type="SMART" id="SM00286">
    <property type="entry name" value="PTI"/>
    <property type="match status" value="16"/>
</dbReference>
<feature type="disulfide bond" evidence="1">
    <location>
        <begin position="1585"/>
        <end position="1594"/>
    </location>
</feature>
<feature type="disulfide bond" evidence="1">
    <location>
        <begin position="1013"/>
        <end position="1022"/>
    </location>
</feature>
<dbReference type="InterPro" id="IPR016187">
    <property type="entry name" value="CTDL_fold"/>
</dbReference>
<feature type="domain" description="EGF-like" evidence="4">
    <location>
        <begin position="1452"/>
        <end position="1487"/>
    </location>
</feature>
<evidence type="ECO:0000256" key="2">
    <source>
        <dbReference type="SAM" id="MobiDB-lite"/>
    </source>
</evidence>
<comment type="caution">
    <text evidence="1">Lacks conserved residue(s) required for the propagation of feature annotation.</text>
</comment>
<feature type="domain" description="EGF-like" evidence="4">
    <location>
        <begin position="320"/>
        <end position="355"/>
    </location>
</feature>
<dbReference type="Gene3D" id="2.10.25.10">
    <property type="entry name" value="Laminin"/>
    <property type="match status" value="14"/>
</dbReference>
<feature type="domain" description="EGF-like" evidence="4">
    <location>
        <begin position="798"/>
        <end position="833"/>
    </location>
</feature>
<feature type="disulfide bond" evidence="1">
    <location>
        <begin position="1477"/>
        <end position="1486"/>
    </location>
</feature>
<keyword evidence="1" id="KW-1015">Disulfide bond</keyword>
<feature type="domain" description="EGF-like" evidence="4">
    <location>
        <begin position="988"/>
        <end position="1023"/>
    </location>
</feature>
<feature type="disulfide bond" evidence="1">
    <location>
        <begin position="1275"/>
        <end position="1284"/>
    </location>
</feature>
<dbReference type="InterPro" id="IPR006150">
    <property type="entry name" value="Cys_repeat_1"/>
</dbReference>
<feature type="domain" description="EGF-like" evidence="4">
    <location>
        <begin position="1250"/>
        <end position="1285"/>
    </location>
</feature>
<dbReference type="InterPro" id="IPR001304">
    <property type="entry name" value="C-type_lectin-like"/>
</dbReference>
<evidence type="ECO:0000256" key="1">
    <source>
        <dbReference type="PROSITE-ProRule" id="PRU00076"/>
    </source>
</evidence>
<feature type="domain" description="C-type lectin" evidence="5">
    <location>
        <begin position="1"/>
        <end position="83"/>
    </location>
</feature>
<feature type="domain" description="EGF-like" evidence="4">
    <location>
        <begin position="1488"/>
        <end position="1524"/>
    </location>
</feature>
<dbReference type="InterPro" id="IPR000742">
    <property type="entry name" value="EGF"/>
</dbReference>
<feature type="domain" description="EGF-like" evidence="4">
    <location>
        <begin position="392"/>
        <end position="427"/>
    </location>
</feature>
<dbReference type="PROSITE" id="PS00022">
    <property type="entry name" value="EGF_1"/>
    <property type="match status" value="21"/>
</dbReference>
<feature type="disulfide bond" evidence="1">
    <location>
        <begin position="1691"/>
        <end position="1700"/>
    </location>
</feature>
<feature type="disulfide bond" evidence="1">
    <location>
        <begin position="932"/>
        <end position="941"/>
    </location>
</feature>
<feature type="domain" description="EGF-like" evidence="4">
    <location>
        <begin position="870"/>
        <end position="905"/>
    </location>
</feature>
<feature type="domain" description="EGF-like" evidence="4">
    <location>
        <begin position="536"/>
        <end position="571"/>
    </location>
</feature>
<feature type="domain" description="EGF-like" evidence="4">
    <location>
        <begin position="1178"/>
        <end position="1213"/>
    </location>
</feature>
<keyword evidence="7" id="KW-1185">Reference proteome</keyword>
<feature type="domain" description="EGF-like" evidence="4">
    <location>
        <begin position="1555"/>
        <end position="1595"/>
    </location>
</feature>
<feature type="domain" description="EGF-like" evidence="4">
    <location>
        <begin position="1665"/>
        <end position="1701"/>
    </location>
</feature>
<feature type="disulfide bond" evidence="1">
    <location>
        <begin position="489"/>
        <end position="498"/>
    </location>
</feature>
<feature type="disulfide bond" evidence="1">
    <location>
        <begin position="633"/>
        <end position="642"/>
    </location>
</feature>
<dbReference type="Pfam" id="PF25024">
    <property type="entry name" value="EGF_TEN"/>
    <property type="match status" value="1"/>
</dbReference>
<feature type="domain" description="EGF-like" evidence="4">
    <location>
        <begin position="248"/>
        <end position="283"/>
    </location>
</feature>
<feature type="domain" description="EGF-like" evidence="4">
    <location>
        <begin position="464"/>
        <end position="499"/>
    </location>
</feature>
<accession>A0ABQ8UH18</accession>
<feature type="region of interest" description="Disordered" evidence="2">
    <location>
        <begin position="2197"/>
        <end position="2288"/>
    </location>
</feature>
<keyword evidence="3" id="KW-0472">Membrane</keyword>
<feature type="domain" description="EGF-like" evidence="4">
    <location>
        <begin position="608"/>
        <end position="643"/>
    </location>
</feature>
<feature type="disulfide bond" evidence="1">
    <location>
        <begin position="1566"/>
        <end position="1583"/>
    </location>
</feature>
<feature type="disulfide bond" evidence="1">
    <location>
        <begin position="895"/>
        <end position="904"/>
    </location>
</feature>
<feature type="disulfide bond" evidence="1">
    <location>
        <begin position="561"/>
        <end position="570"/>
    </location>
</feature>
<feature type="disulfide bond" evidence="1">
    <location>
        <begin position="1122"/>
        <end position="1131"/>
    </location>
</feature>
<proteinExistence type="predicted"/>
<dbReference type="PANTHER" id="PTHR24033">
    <property type="entry name" value="EGF-LIKE DOMAIN-CONTAINING PROTEIN"/>
    <property type="match status" value="1"/>
</dbReference>
<dbReference type="PANTHER" id="PTHR24033:SF151">
    <property type="entry name" value="NOTCH 2"/>
    <property type="match status" value="1"/>
</dbReference>
<feature type="domain" description="EGF-like" evidence="4">
    <location>
        <begin position="644"/>
        <end position="680"/>
    </location>
</feature>
<dbReference type="SMART" id="SM00289">
    <property type="entry name" value="WR1"/>
    <property type="match status" value="15"/>
</dbReference>
<feature type="disulfide bond" evidence="1">
    <location>
        <begin position="1347"/>
        <end position="1356"/>
    </location>
</feature>
<dbReference type="PROSITE" id="PS50026">
    <property type="entry name" value="EGF_3"/>
    <property type="match status" value="23"/>
</dbReference>
<feature type="disulfide bond" evidence="1">
    <location>
        <begin position="751"/>
        <end position="760"/>
    </location>
</feature>
<dbReference type="PRINTS" id="PR00011">
    <property type="entry name" value="EGFLAMININ"/>
</dbReference>
<protein>
    <submittedName>
        <fullName evidence="6">Neurogenic locus notch protein 1</fullName>
    </submittedName>
</protein>
<dbReference type="PROSITE" id="PS01186">
    <property type="entry name" value="EGF_2"/>
    <property type="match status" value="5"/>
</dbReference>
<evidence type="ECO:0000313" key="7">
    <source>
        <dbReference type="Proteomes" id="UP001141327"/>
    </source>
</evidence>
<evidence type="ECO:0000259" key="5">
    <source>
        <dbReference type="PROSITE" id="PS50041"/>
    </source>
</evidence>
<dbReference type="Proteomes" id="UP001141327">
    <property type="component" value="Unassembled WGS sequence"/>
</dbReference>
<dbReference type="SMART" id="SM00181">
    <property type="entry name" value="EGF"/>
    <property type="match status" value="40"/>
</dbReference>
<feature type="disulfide bond" evidence="1">
    <location>
        <begin position="1653"/>
        <end position="1662"/>
    </location>
</feature>
<dbReference type="InterPro" id="IPR016186">
    <property type="entry name" value="C-type_lectin-like/link_sf"/>
</dbReference>
<dbReference type="InterPro" id="IPR051830">
    <property type="entry name" value="NOTCH_homolog"/>
</dbReference>
<dbReference type="EMBL" id="JAPMOS010000041">
    <property type="protein sequence ID" value="KAJ4457687.1"/>
    <property type="molecule type" value="Genomic_DNA"/>
</dbReference>
<keyword evidence="3" id="KW-1133">Transmembrane helix</keyword>
<dbReference type="Pfam" id="PF00059">
    <property type="entry name" value="Lectin_C"/>
    <property type="match status" value="1"/>
</dbReference>
<feature type="domain" description="EGF-like" evidence="4">
    <location>
        <begin position="1096"/>
        <end position="1132"/>
    </location>
</feature>
<feature type="disulfide bond" evidence="1">
    <location>
        <begin position="1514"/>
        <end position="1523"/>
    </location>
</feature>
<feature type="disulfide bond" evidence="1">
    <location>
        <begin position="1203"/>
        <end position="1212"/>
    </location>
</feature>
<feature type="domain" description="EGF-like" evidence="4">
    <location>
        <begin position="1629"/>
        <end position="1663"/>
    </location>
</feature>
<feature type="domain" description="EGF-like" evidence="4">
    <location>
        <begin position="1322"/>
        <end position="1357"/>
    </location>
</feature>
<feature type="disulfide bond" evidence="1">
    <location>
        <begin position="1085"/>
        <end position="1094"/>
    </location>
</feature>
<evidence type="ECO:0000259" key="4">
    <source>
        <dbReference type="PROSITE" id="PS50026"/>
    </source>
</evidence>
<feature type="transmembrane region" description="Helical" evidence="3">
    <location>
        <begin position="2158"/>
        <end position="2185"/>
    </location>
</feature>
<dbReference type="PROSITE" id="PS50041">
    <property type="entry name" value="C_TYPE_LECTIN_2"/>
    <property type="match status" value="1"/>
</dbReference>
<organism evidence="6 7">
    <name type="scientific">Paratrimastix pyriformis</name>
    <dbReference type="NCBI Taxonomy" id="342808"/>
    <lineage>
        <taxon>Eukaryota</taxon>
        <taxon>Metamonada</taxon>
        <taxon>Preaxostyla</taxon>
        <taxon>Paratrimastigidae</taxon>
        <taxon>Paratrimastix</taxon>
    </lineage>
</organism>
<feature type="disulfide bond" evidence="1">
    <location>
        <begin position="417"/>
        <end position="426"/>
    </location>
</feature>
<comment type="caution">
    <text evidence="6">The sequence shown here is derived from an EMBL/GenBank/DDBJ whole genome shotgun (WGS) entry which is preliminary data.</text>
</comment>
<feature type="disulfide bond" evidence="1">
    <location>
        <begin position="273"/>
        <end position="282"/>
    </location>
</feature>